<keyword evidence="4" id="KW-0804">Transcription</keyword>
<accession>A0A1W2E6A4</accession>
<evidence type="ECO:0000256" key="2">
    <source>
        <dbReference type="ARBA" id="ARBA00023015"/>
    </source>
</evidence>
<organism evidence="6 7">
    <name type="scientific">Kibdelosporangium aridum</name>
    <dbReference type="NCBI Taxonomy" id="2030"/>
    <lineage>
        <taxon>Bacteria</taxon>
        <taxon>Bacillati</taxon>
        <taxon>Actinomycetota</taxon>
        <taxon>Actinomycetes</taxon>
        <taxon>Pseudonocardiales</taxon>
        <taxon>Pseudonocardiaceae</taxon>
        <taxon>Kibdelosporangium</taxon>
    </lineage>
</organism>
<evidence type="ECO:0000256" key="4">
    <source>
        <dbReference type="ARBA" id="ARBA00023163"/>
    </source>
</evidence>
<dbReference type="InterPro" id="IPR000847">
    <property type="entry name" value="LysR_HTH_N"/>
</dbReference>
<dbReference type="PANTHER" id="PTHR30346:SF17">
    <property type="entry name" value="LYSR FAMILY TRANSCRIPTIONAL REGULATOR"/>
    <property type="match status" value="1"/>
</dbReference>
<evidence type="ECO:0000313" key="6">
    <source>
        <dbReference type="EMBL" id="SMD05017.1"/>
    </source>
</evidence>
<dbReference type="SUPFAM" id="SSF53850">
    <property type="entry name" value="Periplasmic binding protein-like II"/>
    <property type="match status" value="1"/>
</dbReference>
<evidence type="ECO:0000256" key="1">
    <source>
        <dbReference type="ARBA" id="ARBA00009437"/>
    </source>
</evidence>
<dbReference type="Gene3D" id="3.40.190.10">
    <property type="entry name" value="Periplasmic binding protein-like II"/>
    <property type="match status" value="2"/>
</dbReference>
<dbReference type="GO" id="GO:0003700">
    <property type="term" value="F:DNA-binding transcription factor activity"/>
    <property type="evidence" value="ECO:0007669"/>
    <property type="project" value="InterPro"/>
</dbReference>
<dbReference type="Pfam" id="PF03466">
    <property type="entry name" value="LysR_substrate"/>
    <property type="match status" value="1"/>
</dbReference>
<proteinExistence type="inferred from homology"/>
<comment type="similarity">
    <text evidence="1">Belongs to the LysR transcriptional regulatory family.</text>
</comment>
<dbReference type="GO" id="GO:0032993">
    <property type="term" value="C:protein-DNA complex"/>
    <property type="evidence" value="ECO:0007669"/>
    <property type="project" value="TreeGrafter"/>
</dbReference>
<evidence type="ECO:0000256" key="3">
    <source>
        <dbReference type="ARBA" id="ARBA00023125"/>
    </source>
</evidence>
<dbReference type="PROSITE" id="PS50931">
    <property type="entry name" value="HTH_LYSR"/>
    <property type="match status" value="1"/>
</dbReference>
<evidence type="ECO:0000259" key="5">
    <source>
        <dbReference type="PROSITE" id="PS50931"/>
    </source>
</evidence>
<dbReference type="Proteomes" id="UP000192674">
    <property type="component" value="Unassembled WGS sequence"/>
</dbReference>
<dbReference type="AlphaFoldDB" id="A0A1W2E6A4"/>
<protein>
    <submittedName>
        <fullName evidence="6">DNA-binding transcriptional regulator, LysR family</fullName>
    </submittedName>
</protein>
<dbReference type="EMBL" id="FWXV01000003">
    <property type="protein sequence ID" value="SMD05017.1"/>
    <property type="molecule type" value="Genomic_DNA"/>
</dbReference>
<dbReference type="RefSeq" id="WP_084428345.1">
    <property type="nucleotide sequence ID" value="NZ_FWXV01000003.1"/>
</dbReference>
<keyword evidence="2" id="KW-0805">Transcription regulation</keyword>
<evidence type="ECO:0000313" key="7">
    <source>
        <dbReference type="Proteomes" id="UP000192674"/>
    </source>
</evidence>
<dbReference type="Gene3D" id="1.10.10.10">
    <property type="entry name" value="Winged helix-like DNA-binding domain superfamily/Winged helix DNA-binding domain"/>
    <property type="match status" value="1"/>
</dbReference>
<dbReference type="SUPFAM" id="SSF46785">
    <property type="entry name" value="Winged helix' DNA-binding domain"/>
    <property type="match status" value="1"/>
</dbReference>
<dbReference type="InterPro" id="IPR005119">
    <property type="entry name" value="LysR_subst-bd"/>
</dbReference>
<dbReference type="OrthoDB" id="3176554at2"/>
<dbReference type="PRINTS" id="PR00039">
    <property type="entry name" value="HTHLYSR"/>
</dbReference>
<gene>
    <name evidence="6" type="ORF">SAMN05661093_03896</name>
</gene>
<dbReference type="PANTHER" id="PTHR30346">
    <property type="entry name" value="TRANSCRIPTIONAL DUAL REGULATOR HCAR-RELATED"/>
    <property type="match status" value="1"/>
</dbReference>
<reference evidence="6 7" key="1">
    <citation type="submission" date="2017-04" db="EMBL/GenBank/DDBJ databases">
        <authorList>
            <person name="Afonso C.L."/>
            <person name="Miller P.J."/>
            <person name="Scott M.A."/>
            <person name="Spackman E."/>
            <person name="Goraichik I."/>
            <person name="Dimitrov K.M."/>
            <person name="Suarez D.L."/>
            <person name="Swayne D.E."/>
        </authorList>
    </citation>
    <scope>NUCLEOTIDE SEQUENCE [LARGE SCALE GENOMIC DNA]</scope>
    <source>
        <strain evidence="6 7">DSM 43828</strain>
    </source>
</reference>
<dbReference type="Pfam" id="PF00126">
    <property type="entry name" value="HTH_1"/>
    <property type="match status" value="1"/>
</dbReference>
<dbReference type="InterPro" id="IPR036388">
    <property type="entry name" value="WH-like_DNA-bd_sf"/>
</dbReference>
<feature type="domain" description="HTH lysR-type" evidence="5">
    <location>
        <begin position="1"/>
        <end position="58"/>
    </location>
</feature>
<keyword evidence="7" id="KW-1185">Reference proteome</keyword>
<name>A0A1W2E6A4_KIBAR</name>
<keyword evidence="3 6" id="KW-0238">DNA-binding</keyword>
<dbReference type="GO" id="GO:0003677">
    <property type="term" value="F:DNA binding"/>
    <property type="evidence" value="ECO:0007669"/>
    <property type="project" value="UniProtKB-KW"/>
</dbReference>
<dbReference type="FunFam" id="1.10.10.10:FF:000001">
    <property type="entry name" value="LysR family transcriptional regulator"/>
    <property type="match status" value="1"/>
</dbReference>
<sequence>MELRHLRYFLAVAETLNFGRAAQRLHLAPSPLSRAIQQLEAEIGGQLFTRHTRKVELTVLGMALVPRAERAITEVDSLAREMHKRARGRADVTLAFRSVPHDVLRQIATAASGDDAEVDVRLRPLISHTQLGALLAGDIDLGIVHAPVDHRSLSSLPILVETMGVALPAEERYTQLSAASVETLAELTLLLPAATDISNAAMERYGAAARDVLAVEFDIVGGFAALIAGGGHCCFVPVDPAAPWHQYVVVPGVVVKPLAPRTATTTFLAWRSSRDNDGDLGQVLHRIRAAFPEPVQR</sequence>
<dbReference type="InterPro" id="IPR036390">
    <property type="entry name" value="WH_DNA-bd_sf"/>
</dbReference>